<evidence type="ECO:0000313" key="2">
    <source>
        <dbReference type="EMBL" id="CAF1476397.1"/>
    </source>
</evidence>
<proteinExistence type="predicted"/>
<name>A0A815RH04_9BILA</name>
<keyword evidence="3" id="KW-1185">Reference proteome</keyword>
<reference evidence="2" key="1">
    <citation type="submission" date="2021-02" db="EMBL/GenBank/DDBJ databases">
        <authorList>
            <person name="Nowell W R."/>
        </authorList>
    </citation>
    <scope>NUCLEOTIDE SEQUENCE</scope>
</reference>
<gene>
    <name evidence="2" type="ORF">JXQ802_LOCUS39049</name>
    <name evidence="1" type="ORF">PYM288_LOCUS24946</name>
</gene>
<evidence type="ECO:0000313" key="1">
    <source>
        <dbReference type="EMBL" id="CAF1202313.1"/>
    </source>
</evidence>
<dbReference type="EMBL" id="CAJNOL010002216">
    <property type="protein sequence ID" value="CAF1476397.1"/>
    <property type="molecule type" value="Genomic_DNA"/>
</dbReference>
<dbReference type="InterPro" id="IPR032675">
    <property type="entry name" value="LRR_dom_sf"/>
</dbReference>
<dbReference type="Proteomes" id="UP000663870">
    <property type="component" value="Unassembled WGS sequence"/>
</dbReference>
<organism evidence="2 3">
    <name type="scientific">Rotaria sordida</name>
    <dbReference type="NCBI Taxonomy" id="392033"/>
    <lineage>
        <taxon>Eukaryota</taxon>
        <taxon>Metazoa</taxon>
        <taxon>Spiralia</taxon>
        <taxon>Gnathifera</taxon>
        <taxon>Rotifera</taxon>
        <taxon>Eurotatoria</taxon>
        <taxon>Bdelloidea</taxon>
        <taxon>Philodinida</taxon>
        <taxon>Philodinidae</taxon>
        <taxon>Rotaria</taxon>
    </lineage>
</organism>
<protein>
    <recommendedName>
        <fullName evidence="4">F-box domain-containing protein</fullName>
    </recommendedName>
</protein>
<evidence type="ECO:0000313" key="3">
    <source>
        <dbReference type="Proteomes" id="UP000663870"/>
    </source>
</evidence>
<dbReference type="Gene3D" id="3.80.10.10">
    <property type="entry name" value="Ribonuclease Inhibitor"/>
    <property type="match status" value="1"/>
</dbReference>
<evidence type="ECO:0008006" key="4">
    <source>
        <dbReference type="Google" id="ProtNLM"/>
    </source>
</evidence>
<accession>A0A815RH04</accession>
<dbReference type="EMBL" id="CAJNOH010001307">
    <property type="protein sequence ID" value="CAF1202313.1"/>
    <property type="molecule type" value="Genomic_DNA"/>
</dbReference>
<dbReference type="Proteomes" id="UP000663854">
    <property type="component" value="Unassembled WGS sequence"/>
</dbReference>
<comment type="caution">
    <text evidence="2">The sequence shown here is derived from an EMBL/GenBank/DDBJ whole genome shotgun (WGS) entry which is preliminary data.</text>
</comment>
<dbReference type="AlphaFoldDB" id="A0A815RH04"/>
<sequence>MIFDYLSTCDILHGFLKLSTYINSIVLNYNHYQINFRSILKYDFDLICQHIRPNKMVSLILSDGIDTPHRSDVFLSLFKLEEFYLTLQCLTLQDINNQSMELIINHLDKFNNLSSLTILNNNLIPSSILKNLFTRLIRLNISCEWFFYNITLMHQLKYLTITNRCTFNQLEHIIHHIPNLISLNICLERENRATIQGITSNLTRLVLNISIFQMNMIHMKDLLCCFPYLIYFEVECRSDLDLCDGHEWERFIIEKLSRLKTFYFKFQLKSTIILNAIAIQNILHSYSSSYWLNEKHWFIAIEWNQKLIYSVPRFSCESADSNFRPPFHCTTLNKSIFYDHINALAVWEQTEYQFLNVKELWLIDDPLTINLELIIDLNRIERLIFVSSKIDFSSNILIDLINKMKNLISIQFYDIPLSLNQYEQEIFIKQVRSIELTRDYKSFSLIEKLNKLFPQIERLRIKIKSNKDIEKILNIFSKSLSIVIFYYDTSNIIINQKSIENILDHSNFTFTIDNNSIRLWIGLPNISKQVQIEQRRNFGCFSWCSSRKFLFKR</sequence>